<evidence type="ECO:0000256" key="3">
    <source>
        <dbReference type="SAM" id="SignalP"/>
    </source>
</evidence>
<feature type="non-terminal residue" evidence="5">
    <location>
        <position position="197"/>
    </location>
</feature>
<dbReference type="AlphaFoldDB" id="A0AAD5AIN9"/>
<feature type="signal peptide" evidence="3">
    <location>
        <begin position="1"/>
        <end position="18"/>
    </location>
</feature>
<reference evidence="5" key="1">
    <citation type="submission" date="2018-07" db="EMBL/GenBank/DDBJ databases">
        <title>Comparative genomics of catfishes provides insights into carnivory and benthic adaptation.</title>
        <authorList>
            <person name="Zhang Y."/>
            <person name="Wang D."/>
            <person name="Peng Z."/>
            <person name="Zheng S."/>
            <person name="Shao F."/>
            <person name="Tao W."/>
        </authorList>
    </citation>
    <scope>NUCLEOTIDE SEQUENCE</scope>
    <source>
        <strain evidence="5">Chongqing</strain>
    </source>
</reference>
<evidence type="ECO:0000256" key="2">
    <source>
        <dbReference type="RuleBase" id="RU004439"/>
    </source>
</evidence>
<keyword evidence="6" id="KW-1185">Reference proteome</keyword>
<dbReference type="PANTHER" id="PTHR16675">
    <property type="entry name" value="MHC CLASS I-RELATED"/>
    <property type="match status" value="1"/>
</dbReference>
<organism evidence="5 6">
    <name type="scientific">Silurus asotus</name>
    <name type="common">Amur catfish</name>
    <name type="synonym">Parasilurus asotus</name>
    <dbReference type="NCBI Taxonomy" id="30991"/>
    <lineage>
        <taxon>Eukaryota</taxon>
        <taxon>Metazoa</taxon>
        <taxon>Chordata</taxon>
        <taxon>Craniata</taxon>
        <taxon>Vertebrata</taxon>
        <taxon>Euteleostomi</taxon>
        <taxon>Actinopterygii</taxon>
        <taxon>Neopterygii</taxon>
        <taxon>Teleostei</taxon>
        <taxon>Ostariophysi</taxon>
        <taxon>Siluriformes</taxon>
        <taxon>Siluridae</taxon>
        <taxon>Silurus</taxon>
    </lineage>
</organism>
<dbReference type="InterPro" id="IPR037055">
    <property type="entry name" value="MHC_I-like_Ag-recog_sf"/>
</dbReference>
<dbReference type="InterPro" id="IPR011162">
    <property type="entry name" value="MHC_I/II-like_Ag-recog"/>
</dbReference>
<dbReference type="PANTHER" id="PTHR16675:SF237">
    <property type="entry name" value="MHC CLASS I ANTIGEN TRANSCRIPT VARIANT 1-RELATED"/>
    <property type="match status" value="1"/>
</dbReference>
<keyword evidence="1" id="KW-0325">Glycoprotein</keyword>
<dbReference type="InterPro" id="IPR011161">
    <property type="entry name" value="MHC_I-like_Ag-recog"/>
</dbReference>
<dbReference type="SUPFAM" id="SSF54452">
    <property type="entry name" value="MHC antigen-recognition domain"/>
    <property type="match status" value="1"/>
</dbReference>
<name>A0AAD5AIN9_SILAS</name>
<protein>
    <submittedName>
        <fullName evidence="5">Major histocompatibility complex class I UXA2</fullName>
    </submittedName>
</protein>
<dbReference type="GO" id="GO:0006955">
    <property type="term" value="P:immune response"/>
    <property type="evidence" value="ECO:0007669"/>
    <property type="project" value="TreeGrafter"/>
</dbReference>
<dbReference type="Pfam" id="PF00129">
    <property type="entry name" value="MHC_I"/>
    <property type="match status" value="1"/>
</dbReference>
<dbReference type="FunFam" id="3.30.500.10:FF:000001">
    <property type="entry name" value="H-2 class I histocompatibility antigen, alpha chain"/>
    <property type="match status" value="1"/>
</dbReference>
<dbReference type="InterPro" id="IPR001039">
    <property type="entry name" value="MHC_I_a_a1/a2"/>
</dbReference>
<dbReference type="Proteomes" id="UP001205998">
    <property type="component" value="Unassembled WGS sequence"/>
</dbReference>
<accession>A0AAD5AIN9</accession>
<feature type="domain" description="MHC class I-like antigen recognition-like" evidence="4">
    <location>
        <begin position="16"/>
        <end position="186"/>
    </location>
</feature>
<evidence type="ECO:0000259" key="4">
    <source>
        <dbReference type="Pfam" id="PF00129"/>
    </source>
</evidence>
<dbReference type="InterPro" id="IPR050208">
    <property type="entry name" value="MHC_class-I_related"/>
</dbReference>
<dbReference type="EMBL" id="MU551715">
    <property type="protein sequence ID" value="KAI5616847.1"/>
    <property type="molecule type" value="Genomic_DNA"/>
</dbReference>
<evidence type="ECO:0000256" key="1">
    <source>
        <dbReference type="ARBA" id="ARBA00023180"/>
    </source>
</evidence>
<sequence length="197" mass="23039">CLRIIIKCFFFYITVTHTLQYRYTLVTQGIHFQEFTAVALVDAERVAYYDSNIGKIIPKTEWIRKIGADYWNNQSQRMQSDQENLKQLLNTIIKTFNYTEGSHTLQWMYGCGVHDGGKTAGYDRYGFDGEDFISLDLESKTWTAANDKAVITKHQWKTAGTEAQIRKRYLKIECVNWLMKFVSYSKIIQRRGKVCDL</sequence>
<evidence type="ECO:0000313" key="5">
    <source>
        <dbReference type="EMBL" id="KAI5616847.1"/>
    </source>
</evidence>
<dbReference type="PRINTS" id="PR01638">
    <property type="entry name" value="MHCCLASSI"/>
</dbReference>
<dbReference type="GO" id="GO:0005615">
    <property type="term" value="C:extracellular space"/>
    <property type="evidence" value="ECO:0007669"/>
    <property type="project" value="TreeGrafter"/>
</dbReference>
<comment type="similarity">
    <text evidence="2">Belongs to the MHC class I family.</text>
</comment>
<dbReference type="GO" id="GO:0009897">
    <property type="term" value="C:external side of plasma membrane"/>
    <property type="evidence" value="ECO:0007669"/>
    <property type="project" value="TreeGrafter"/>
</dbReference>
<feature type="non-terminal residue" evidence="5">
    <location>
        <position position="1"/>
    </location>
</feature>
<keyword evidence="3" id="KW-0732">Signal</keyword>
<feature type="chain" id="PRO_5042233752" evidence="3">
    <location>
        <begin position="19"/>
        <end position="197"/>
    </location>
</feature>
<dbReference type="Gene3D" id="3.30.500.10">
    <property type="entry name" value="MHC class I-like antigen recognition-like"/>
    <property type="match status" value="1"/>
</dbReference>
<evidence type="ECO:0000313" key="6">
    <source>
        <dbReference type="Proteomes" id="UP001205998"/>
    </source>
</evidence>
<proteinExistence type="inferred from homology"/>
<comment type="caution">
    <text evidence="5">The sequence shown here is derived from an EMBL/GenBank/DDBJ whole genome shotgun (WGS) entry which is preliminary data.</text>
</comment>
<gene>
    <name evidence="5" type="ORF">C0J50_23583</name>
</gene>